<sequence>MQNQNIRRLDRNHRSPPTTYQFYWGRNSFCNVLKKKLNNIKQSKYKKKTQYWTLNHRPSIHQKKEYLLNCIRLFHRFFYYKKMGKKKKRKMND</sequence>
<gene>
    <name evidence="1" type="ORF">ACJIZ3_016680</name>
</gene>
<protein>
    <submittedName>
        <fullName evidence="1">Uncharacterized protein</fullName>
    </submittedName>
</protein>
<dbReference type="EMBL" id="JBJXBP010000005">
    <property type="protein sequence ID" value="KAL3827878.1"/>
    <property type="molecule type" value="Genomic_DNA"/>
</dbReference>
<dbReference type="Proteomes" id="UP001634393">
    <property type="component" value="Unassembled WGS sequence"/>
</dbReference>
<name>A0ABD3SUG9_9LAMI</name>
<dbReference type="AlphaFoldDB" id="A0ABD3SUG9"/>
<reference evidence="1 2" key="1">
    <citation type="submission" date="2024-12" db="EMBL/GenBank/DDBJ databases">
        <title>The unique morphological basis and parallel evolutionary history of personate flowers in Penstemon.</title>
        <authorList>
            <person name="Depatie T.H."/>
            <person name="Wessinger C.A."/>
        </authorList>
    </citation>
    <scope>NUCLEOTIDE SEQUENCE [LARGE SCALE GENOMIC DNA]</scope>
    <source>
        <strain evidence="1">WTNN_2</strain>
        <tissue evidence="1">Leaf</tissue>
    </source>
</reference>
<keyword evidence="2" id="KW-1185">Reference proteome</keyword>
<evidence type="ECO:0000313" key="1">
    <source>
        <dbReference type="EMBL" id="KAL3827878.1"/>
    </source>
</evidence>
<organism evidence="1 2">
    <name type="scientific">Penstemon smallii</name>
    <dbReference type="NCBI Taxonomy" id="265156"/>
    <lineage>
        <taxon>Eukaryota</taxon>
        <taxon>Viridiplantae</taxon>
        <taxon>Streptophyta</taxon>
        <taxon>Embryophyta</taxon>
        <taxon>Tracheophyta</taxon>
        <taxon>Spermatophyta</taxon>
        <taxon>Magnoliopsida</taxon>
        <taxon>eudicotyledons</taxon>
        <taxon>Gunneridae</taxon>
        <taxon>Pentapetalae</taxon>
        <taxon>asterids</taxon>
        <taxon>lamiids</taxon>
        <taxon>Lamiales</taxon>
        <taxon>Plantaginaceae</taxon>
        <taxon>Cheloneae</taxon>
        <taxon>Penstemon</taxon>
    </lineage>
</organism>
<proteinExistence type="predicted"/>
<comment type="caution">
    <text evidence="1">The sequence shown here is derived from an EMBL/GenBank/DDBJ whole genome shotgun (WGS) entry which is preliminary data.</text>
</comment>
<evidence type="ECO:0000313" key="2">
    <source>
        <dbReference type="Proteomes" id="UP001634393"/>
    </source>
</evidence>
<accession>A0ABD3SUG9</accession>